<dbReference type="PRINTS" id="PR01438">
    <property type="entry name" value="UNVRSLSTRESS"/>
</dbReference>
<feature type="domain" description="UspA" evidence="2">
    <location>
        <begin position="2"/>
        <end position="139"/>
    </location>
</feature>
<reference evidence="4" key="1">
    <citation type="submission" date="2016-10" db="EMBL/GenBank/DDBJ databases">
        <authorList>
            <person name="Varghese N."/>
            <person name="Submissions S."/>
        </authorList>
    </citation>
    <scope>NUCLEOTIDE SEQUENCE [LARGE SCALE GENOMIC DNA]</scope>
    <source>
        <strain evidence="4">DSM 5918</strain>
    </source>
</reference>
<dbReference type="STRING" id="52560.SAMN04488082_10853"/>
<evidence type="ECO:0000313" key="4">
    <source>
        <dbReference type="Proteomes" id="UP000198635"/>
    </source>
</evidence>
<dbReference type="EMBL" id="FORX01000008">
    <property type="protein sequence ID" value="SFJ84490.1"/>
    <property type="molecule type" value="Genomic_DNA"/>
</dbReference>
<dbReference type="Proteomes" id="UP000198635">
    <property type="component" value="Unassembled WGS sequence"/>
</dbReference>
<dbReference type="InterPro" id="IPR006016">
    <property type="entry name" value="UspA"/>
</dbReference>
<keyword evidence="4" id="KW-1185">Reference proteome</keyword>
<organism evidence="3 4">
    <name type="scientific">Desulfomicrobium apsheronum</name>
    <dbReference type="NCBI Taxonomy" id="52560"/>
    <lineage>
        <taxon>Bacteria</taxon>
        <taxon>Pseudomonadati</taxon>
        <taxon>Thermodesulfobacteriota</taxon>
        <taxon>Desulfovibrionia</taxon>
        <taxon>Desulfovibrionales</taxon>
        <taxon>Desulfomicrobiaceae</taxon>
        <taxon>Desulfomicrobium</taxon>
    </lineage>
</organism>
<dbReference type="Pfam" id="PF00582">
    <property type="entry name" value="Usp"/>
    <property type="match status" value="1"/>
</dbReference>
<gene>
    <name evidence="3" type="ORF">SAMN04488082_10853</name>
</gene>
<accession>A0A1I3UN76</accession>
<proteinExistence type="inferred from homology"/>
<dbReference type="RefSeq" id="WP_092374604.1">
    <property type="nucleotide sequence ID" value="NZ_FORX01000008.1"/>
</dbReference>
<dbReference type="Gene3D" id="3.40.50.620">
    <property type="entry name" value="HUPs"/>
    <property type="match status" value="1"/>
</dbReference>
<dbReference type="InterPro" id="IPR006015">
    <property type="entry name" value="Universal_stress_UspA"/>
</dbReference>
<dbReference type="CDD" id="cd00293">
    <property type="entry name" value="USP-like"/>
    <property type="match status" value="1"/>
</dbReference>
<dbReference type="PANTHER" id="PTHR46268:SF6">
    <property type="entry name" value="UNIVERSAL STRESS PROTEIN UP12"/>
    <property type="match status" value="1"/>
</dbReference>
<dbReference type="InterPro" id="IPR014729">
    <property type="entry name" value="Rossmann-like_a/b/a_fold"/>
</dbReference>
<dbReference type="AlphaFoldDB" id="A0A1I3UN76"/>
<dbReference type="SUPFAM" id="SSF52402">
    <property type="entry name" value="Adenine nucleotide alpha hydrolases-like"/>
    <property type="match status" value="1"/>
</dbReference>
<protein>
    <submittedName>
        <fullName evidence="3">Nucleotide-binding universal stress protein, UspA family</fullName>
    </submittedName>
</protein>
<dbReference type="PANTHER" id="PTHR46268">
    <property type="entry name" value="STRESS RESPONSE PROTEIN NHAX"/>
    <property type="match status" value="1"/>
</dbReference>
<dbReference type="OrthoDB" id="5509188at2"/>
<evidence type="ECO:0000256" key="1">
    <source>
        <dbReference type="ARBA" id="ARBA00008791"/>
    </source>
</evidence>
<sequence length="140" mass="14985">MKILAALDQSTYATLVLKKAMETAAKENAELTALTISTAPYNNLYLGELSGEFQEKIRQGVQETVQRIKDQATAADAKVNVVVQESPSPADAIVEYAEKNGIDLIFIGNKGAGAVERFLIGSVSSKVVSHSPCSVMVIKK</sequence>
<name>A0A1I3UN76_9BACT</name>
<comment type="similarity">
    <text evidence="1">Belongs to the universal stress protein A family.</text>
</comment>
<evidence type="ECO:0000313" key="3">
    <source>
        <dbReference type="EMBL" id="SFJ84490.1"/>
    </source>
</evidence>
<evidence type="ECO:0000259" key="2">
    <source>
        <dbReference type="Pfam" id="PF00582"/>
    </source>
</evidence>